<sequence>MPDQTALTDVNAIEPPPSHPRLRELLLAFHSPGPRWPGASRAALTILIPGAVALMLGQGAHMLTIALGAFAVIYGEGRPFRSRWRVIVTAGVCLVGSAMSGAFIGRIVWTLIQHGGTRWWLLVIAGFALTLAVVVTFVQNALRLPMPGGFFFVMVGGGGAMMGRGDVNPLEIGAWASVGALVGLAAGMTPALLGAHRPEANAVDVLEKAVADFAAAGGPSVSLNHQAETALSAAWNSLADAGAIRGGRIVDDTRAPLVERTILAQRRLAQLNQSEVYASEAEALMDTPNYVDLSRTAIPHARPTIRFRIFRSLTFYSHATLASIKVAIAGALAAVVGLALQFDRPDWAVVSVLVVMQWGPDRVPGTIRGVQRLIGSLLGIAVFAAIHSLGLNGWTLLLVISALQYAAEIYVPKNYAFAVIFITPLALLMGNAANRSDLGWVVLSRTSEVAVAVAFSLLLLWVVLPHTAVRHHRMVSRRCAHAMATMLGSLMTTTPESVMNIRRDLQFELLGERRAAQSLAHDHPQASDRRWQQHLRVQRAGYSILDFCSTNENRLATREEVGALARQVRAAFRDGGPEGAAVHATGGDDGGRGGDGRVASGDGVDRGTSGDSGNRGDRGDRGDSGTGANPGSADGDAQRPR</sequence>
<name>A0A8I0CME7_9CORY</name>
<evidence type="ECO:0000256" key="5">
    <source>
        <dbReference type="SAM" id="MobiDB-lite"/>
    </source>
</evidence>
<feature type="transmembrane region" description="Helical" evidence="6">
    <location>
        <begin position="144"/>
        <end position="162"/>
    </location>
</feature>
<keyword evidence="3 6" id="KW-1133">Transmembrane helix</keyword>
<feature type="transmembrane region" description="Helical" evidence="6">
    <location>
        <begin position="46"/>
        <end position="74"/>
    </location>
</feature>
<comment type="caution">
    <text evidence="8">The sequence shown here is derived from an EMBL/GenBank/DDBJ whole genome shotgun (WGS) entry which is preliminary data.</text>
</comment>
<evidence type="ECO:0000256" key="4">
    <source>
        <dbReference type="ARBA" id="ARBA00023136"/>
    </source>
</evidence>
<feature type="transmembrane region" description="Helical" evidence="6">
    <location>
        <begin position="415"/>
        <end position="433"/>
    </location>
</feature>
<feature type="region of interest" description="Disordered" evidence="5">
    <location>
        <begin position="575"/>
        <end position="641"/>
    </location>
</feature>
<dbReference type="Pfam" id="PF13515">
    <property type="entry name" value="FUSC_2"/>
    <property type="match status" value="1"/>
</dbReference>
<evidence type="ECO:0000256" key="1">
    <source>
        <dbReference type="ARBA" id="ARBA00004141"/>
    </source>
</evidence>
<feature type="compositionally biased region" description="Basic and acidic residues" evidence="5">
    <location>
        <begin position="614"/>
        <end position="623"/>
    </location>
</feature>
<reference evidence="8" key="1">
    <citation type="submission" date="2020-08" db="EMBL/GenBank/DDBJ databases">
        <title>Sequencing the genomes of 1000 actinobacteria strains.</title>
        <authorList>
            <person name="Klenk H.-P."/>
        </authorList>
    </citation>
    <scope>NUCLEOTIDE SEQUENCE</scope>
    <source>
        <strain evidence="8">DSM 20582</strain>
    </source>
</reference>
<evidence type="ECO:0000256" key="2">
    <source>
        <dbReference type="ARBA" id="ARBA00022692"/>
    </source>
</evidence>
<feature type="transmembrane region" description="Helical" evidence="6">
    <location>
        <begin position="449"/>
        <end position="469"/>
    </location>
</feature>
<feature type="transmembrane region" description="Helical" evidence="6">
    <location>
        <begin position="315"/>
        <end position="340"/>
    </location>
</feature>
<protein>
    <submittedName>
        <fullName evidence="8">Putative membrane protein YccC</fullName>
    </submittedName>
</protein>
<feature type="domain" description="Integral membrane bound transporter" evidence="7">
    <location>
        <begin position="332"/>
        <end position="458"/>
    </location>
</feature>
<dbReference type="AlphaFoldDB" id="A0A8I0CME7"/>
<gene>
    <name evidence="8" type="ORF">FHU32_000835</name>
</gene>
<evidence type="ECO:0000313" key="8">
    <source>
        <dbReference type="EMBL" id="MBB3115619.1"/>
    </source>
</evidence>
<feature type="transmembrane region" description="Helical" evidence="6">
    <location>
        <begin position="118"/>
        <end position="137"/>
    </location>
</feature>
<feature type="compositionally biased region" description="Low complexity" evidence="5">
    <location>
        <begin position="597"/>
        <end position="612"/>
    </location>
</feature>
<evidence type="ECO:0000313" key="9">
    <source>
        <dbReference type="Proteomes" id="UP000612712"/>
    </source>
</evidence>
<evidence type="ECO:0000256" key="6">
    <source>
        <dbReference type="SAM" id="Phobius"/>
    </source>
</evidence>
<accession>A0A8I0CME7</accession>
<dbReference type="InterPro" id="IPR049453">
    <property type="entry name" value="Memb_transporter_dom"/>
</dbReference>
<organism evidence="8 9">
    <name type="scientific">Corynebacterium bovis DSM 20582 = CIP 54.80</name>
    <dbReference type="NCBI Taxonomy" id="927655"/>
    <lineage>
        <taxon>Bacteria</taxon>
        <taxon>Bacillati</taxon>
        <taxon>Actinomycetota</taxon>
        <taxon>Actinomycetes</taxon>
        <taxon>Mycobacteriales</taxon>
        <taxon>Corynebacteriaceae</taxon>
        <taxon>Corynebacterium</taxon>
    </lineage>
</organism>
<evidence type="ECO:0000259" key="7">
    <source>
        <dbReference type="Pfam" id="PF13515"/>
    </source>
</evidence>
<comment type="subcellular location">
    <subcellularLocation>
        <location evidence="1">Membrane</location>
        <topology evidence="1">Multi-pass membrane protein</topology>
    </subcellularLocation>
</comment>
<feature type="transmembrane region" description="Helical" evidence="6">
    <location>
        <begin position="174"/>
        <end position="193"/>
    </location>
</feature>
<dbReference type="RefSeq" id="WP_010273572.1">
    <property type="nucleotide sequence ID" value="NZ_AENJ01000407.1"/>
</dbReference>
<dbReference type="GO" id="GO:0016020">
    <property type="term" value="C:membrane"/>
    <property type="evidence" value="ECO:0007669"/>
    <property type="project" value="UniProtKB-SubCell"/>
</dbReference>
<feature type="transmembrane region" description="Helical" evidence="6">
    <location>
        <begin position="86"/>
        <end position="112"/>
    </location>
</feature>
<proteinExistence type="predicted"/>
<keyword evidence="2 6" id="KW-0812">Transmembrane</keyword>
<feature type="transmembrane region" description="Helical" evidence="6">
    <location>
        <begin position="377"/>
        <end position="403"/>
    </location>
</feature>
<keyword evidence="4 6" id="KW-0472">Membrane</keyword>
<dbReference type="EMBL" id="JACHWT010000003">
    <property type="protein sequence ID" value="MBB3115619.1"/>
    <property type="molecule type" value="Genomic_DNA"/>
</dbReference>
<dbReference type="Proteomes" id="UP000612712">
    <property type="component" value="Unassembled WGS sequence"/>
</dbReference>
<evidence type="ECO:0000256" key="3">
    <source>
        <dbReference type="ARBA" id="ARBA00022989"/>
    </source>
</evidence>